<name>A0A4P6ECL8_9MICO</name>
<dbReference type="InterPro" id="IPR036894">
    <property type="entry name" value="YbaB-like_sf"/>
</dbReference>
<organism evidence="1 2">
    <name type="scientific">Microbacterium protaetiae</name>
    <dbReference type="NCBI Taxonomy" id="2509458"/>
    <lineage>
        <taxon>Bacteria</taxon>
        <taxon>Bacillati</taxon>
        <taxon>Actinomycetota</taxon>
        <taxon>Actinomycetes</taxon>
        <taxon>Micrococcales</taxon>
        <taxon>Microbacteriaceae</taxon>
        <taxon>Microbacterium</taxon>
    </lineage>
</organism>
<protein>
    <recommendedName>
        <fullName evidence="3">YbaB/EbfC family DNA-binding protein</fullName>
    </recommendedName>
</protein>
<evidence type="ECO:0000313" key="2">
    <source>
        <dbReference type="Proteomes" id="UP000293995"/>
    </source>
</evidence>
<dbReference type="OrthoDB" id="5078878at2"/>
<keyword evidence="2" id="KW-1185">Reference proteome</keyword>
<proteinExistence type="predicted"/>
<dbReference type="EMBL" id="CP035494">
    <property type="protein sequence ID" value="QAY59804.1"/>
    <property type="molecule type" value="Genomic_DNA"/>
</dbReference>
<sequence length="120" mass="12811">MFTDADEAIARVEDDVRRAQGRAQRMSRLQEAAAAARGVGRGREVVVQVDQTGELVDLRIADAALSRGGAGVARLVLESMRMARTDLRRNLLAAASEILGDDDPVLGGLRAQLEADATAR</sequence>
<evidence type="ECO:0008006" key="3">
    <source>
        <dbReference type="Google" id="ProtNLM"/>
    </source>
</evidence>
<dbReference type="RefSeq" id="WP_129387925.1">
    <property type="nucleotide sequence ID" value="NZ_CP035494.1"/>
</dbReference>
<dbReference type="Gene3D" id="3.30.1310.10">
    <property type="entry name" value="Nucleoid-associated protein YbaB-like domain"/>
    <property type="match status" value="1"/>
</dbReference>
<evidence type="ECO:0000313" key="1">
    <source>
        <dbReference type="EMBL" id="QAY59804.1"/>
    </source>
</evidence>
<dbReference type="AlphaFoldDB" id="A0A4P6ECL8"/>
<reference evidence="1 2" key="1">
    <citation type="submission" date="2019-01" db="EMBL/GenBank/DDBJ databases">
        <title>Genome sequencing of strain DFW100M-13.</title>
        <authorList>
            <person name="Heo J."/>
            <person name="Kim S.-J."/>
            <person name="Kim J.-S."/>
            <person name="Hong S.-B."/>
            <person name="Kwon S.-W."/>
        </authorList>
    </citation>
    <scope>NUCLEOTIDE SEQUENCE [LARGE SCALE GENOMIC DNA]</scope>
    <source>
        <strain evidence="1 2">DFW100M-13</strain>
    </source>
</reference>
<gene>
    <name evidence="1" type="ORF">ET475_07240</name>
</gene>
<dbReference type="Proteomes" id="UP000293995">
    <property type="component" value="Chromosome"/>
</dbReference>
<dbReference type="KEGG" id="mprt:ET475_07240"/>
<accession>A0A4P6ECL8</accession>